<dbReference type="Pfam" id="PF13595">
    <property type="entry name" value="DUF4138"/>
    <property type="match status" value="1"/>
</dbReference>
<sequence length="253" mass="29518">MANVPQSEANRFHTRMLKLFYDDLVMEEIPYTNLHVITESGLVYDFMLRFTEKPKQLSWYITPEMASAHMDKYLKTSNPPTNGYSKTVNDPTIQNPIIRVASEIPIDSEQRSLEGNCAKLQFEKARIHRYFSRADQVYLWLKGIFYQDETLYFQFRIVNDEGPDPDVNFIKFHIATEYDRSPSNQRREVEPLYVYKLPQTVSGKSENHFIAVFEKFALDKRKTMLVELDEASGSRNLSLSIGHELINNPVAFK</sequence>
<reference evidence="1" key="1">
    <citation type="submission" date="2022-09" db="EMBL/GenBank/DDBJ databases">
        <title>Maribacter litopenaei sp. nov., isolated from the intestinal tract of the Pacific White Shrimp, Litopenaeus vannamei.</title>
        <authorList>
            <person name="Kim S.Y."/>
            <person name="Hwang C.Y."/>
        </authorList>
    </citation>
    <scope>NUCLEOTIDE SEQUENCE</scope>
    <source>
        <strain evidence="1">HL-LV01</strain>
    </source>
</reference>
<name>A0ABY5Y5L4_9FLAO</name>
<dbReference type="EMBL" id="CP104205">
    <property type="protein sequence ID" value="UWX54327.1"/>
    <property type="molecule type" value="Genomic_DNA"/>
</dbReference>
<dbReference type="Proteomes" id="UP001059209">
    <property type="component" value="Chromosome"/>
</dbReference>
<dbReference type="RefSeq" id="WP_260572175.1">
    <property type="nucleotide sequence ID" value="NZ_CP104205.1"/>
</dbReference>
<gene>
    <name evidence="1" type="ORF">NYZ99_15420</name>
</gene>
<organism evidence="1 2">
    <name type="scientific">Maribacter litopenaei</name>
    <dbReference type="NCBI Taxonomy" id="2976127"/>
    <lineage>
        <taxon>Bacteria</taxon>
        <taxon>Pseudomonadati</taxon>
        <taxon>Bacteroidota</taxon>
        <taxon>Flavobacteriia</taxon>
        <taxon>Flavobacteriales</taxon>
        <taxon>Flavobacteriaceae</taxon>
        <taxon>Maribacter</taxon>
    </lineage>
</organism>
<proteinExistence type="predicted"/>
<keyword evidence="2" id="KW-1185">Reference proteome</keyword>
<protein>
    <submittedName>
        <fullName evidence="1">Conjugative transposon protein TraN</fullName>
    </submittedName>
</protein>
<evidence type="ECO:0000313" key="1">
    <source>
        <dbReference type="EMBL" id="UWX54327.1"/>
    </source>
</evidence>
<evidence type="ECO:0000313" key="2">
    <source>
        <dbReference type="Proteomes" id="UP001059209"/>
    </source>
</evidence>
<dbReference type="InterPro" id="IPR022298">
    <property type="entry name" value="Conjug_transposon_TraN"/>
</dbReference>
<accession>A0ABY5Y5L4</accession>